<organism evidence="1">
    <name type="scientific">Medicago truncatula</name>
    <name type="common">Barrel medic</name>
    <name type="synonym">Medicago tribuloides</name>
    <dbReference type="NCBI Taxonomy" id="3880"/>
    <lineage>
        <taxon>Eukaryota</taxon>
        <taxon>Viridiplantae</taxon>
        <taxon>Streptophyta</taxon>
        <taxon>Embryophyta</taxon>
        <taxon>Tracheophyta</taxon>
        <taxon>Spermatophyta</taxon>
        <taxon>Magnoliopsida</taxon>
        <taxon>eudicotyledons</taxon>
        <taxon>Gunneridae</taxon>
        <taxon>Pentapetalae</taxon>
        <taxon>rosids</taxon>
        <taxon>fabids</taxon>
        <taxon>Fabales</taxon>
        <taxon>Fabaceae</taxon>
        <taxon>Papilionoideae</taxon>
        <taxon>50 kb inversion clade</taxon>
        <taxon>NPAAA clade</taxon>
        <taxon>Hologalegina</taxon>
        <taxon>IRL clade</taxon>
        <taxon>Trifolieae</taxon>
        <taxon>Medicago</taxon>
    </lineage>
</organism>
<proteinExistence type="predicted"/>
<gene>
    <name evidence="1" type="ORF">MtrDRAFT_AC149032g35v2</name>
</gene>
<reference evidence="1" key="1">
    <citation type="submission" date="2004-08" db="EMBL/GenBank/DDBJ databases">
        <authorList>
            <person name="Town C.D."/>
        </authorList>
    </citation>
    <scope>NUCLEOTIDE SEQUENCE</scope>
</reference>
<name>A2Q1R5_MEDTR</name>
<dbReference type="EMBL" id="AC149032">
    <property type="protein sequence ID" value="ABN05882.1"/>
    <property type="molecule type" value="Genomic_DNA"/>
</dbReference>
<sequence length="55" mass="6173">MCIFDNHSVYVHGHLVLDNVMIAIEVVHHMKVSKRGKGKNVALKLDIRKAYACIG</sequence>
<evidence type="ECO:0000313" key="1">
    <source>
        <dbReference type="EMBL" id="ABN05882.1"/>
    </source>
</evidence>
<accession>A2Q1R5</accession>
<reference evidence="1" key="2">
    <citation type="submission" date="2007-03" db="EMBL/GenBank/DDBJ databases">
        <authorList>
            <consortium name="The International Medicago Genome Annotation Group"/>
        </authorList>
    </citation>
    <scope>NUCLEOTIDE SEQUENCE</scope>
</reference>
<dbReference type="AlphaFoldDB" id="A2Q1R5"/>
<protein>
    <submittedName>
        <fullName evidence="1">Uncharacterized protein</fullName>
    </submittedName>
</protein>